<dbReference type="InParanoid" id="F6SYS7"/>
<proteinExistence type="predicted"/>
<dbReference type="Ensembl" id="ENSCINT00000026548.1">
    <property type="protein sequence ID" value="ENSCINP00000026302.1"/>
    <property type="gene ID" value="ENSCING00000014584.1"/>
</dbReference>
<evidence type="ECO:0000313" key="3">
    <source>
        <dbReference type="Proteomes" id="UP000008144"/>
    </source>
</evidence>
<feature type="compositionally biased region" description="Basic and acidic residues" evidence="1">
    <location>
        <begin position="12"/>
        <end position="35"/>
    </location>
</feature>
<organism evidence="2 3">
    <name type="scientific">Ciona intestinalis</name>
    <name type="common">Transparent sea squirt</name>
    <name type="synonym">Ascidia intestinalis</name>
    <dbReference type="NCBI Taxonomy" id="7719"/>
    <lineage>
        <taxon>Eukaryota</taxon>
        <taxon>Metazoa</taxon>
        <taxon>Chordata</taxon>
        <taxon>Tunicata</taxon>
        <taxon>Ascidiacea</taxon>
        <taxon>Phlebobranchia</taxon>
        <taxon>Cionidae</taxon>
        <taxon>Ciona</taxon>
    </lineage>
</organism>
<evidence type="ECO:0000313" key="2">
    <source>
        <dbReference type="Ensembl" id="ENSCINP00000026302.1"/>
    </source>
</evidence>
<protein>
    <submittedName>
        <fullName evidence="2">Uncharacterized protein</fullName>
    </submittedName>
</protein>
<reference evidence="2" key="3">
    <citation type="submission" date="2025-09" db="UniProtKB">
        <authorList>
            <consortium name="Ensembl"/>
        </authorList>
    </citation>
    <scope>IDENTIFICATION</scope>
</reference>
<feature type="region of interest" description="Disordered" evidence="1">
    <location>
        <begin position="1"/>
        <end position="50"/>
    </location>
</feature>
<dbReference type="AlphaFoldDB" id="F6SYS7"/>
<name>F6SYS7_CIOIN</name>
<evidence type="ECO:0000256" key="1">
    <source>
        <dbReference type="SAM" id="MobiDB-lite"/>
    </source>
</evidence>
<reference evidence="3" key="1">
    <citation type="journal article" date="2002" name="Science">
        <title>The draft genome of Ciona intestinalis: insights into chordate and vertebrate origins.</title>
        <authorList>
            <person name="Dehal P."/>
            <person name="Satou Y."/>
            <person name="Campbell R.K."/>
            <person name="Chapman J."/>
            <person name="Degnan B."/>
            <person name="De Tomaso A."/>
            <person name="Davidson B."/>
            <person name="Di Gregorio A."/>
            <person name="Gelpke M."/>
            <person name="Goodstein D.M."/>
            <person name="Harafuji N."/>
            <person name="Hastings K.E."/>
            <person name="Ho I."/>
            <person name="Hotta K."/>
            <person name="Huang W."/>
            <person name="Kawashima T."/>
            <person name="Lemaire P."/>
            <person name="Martinez D."/>
            <person name="Meinertzhagen I.A."/>
            <person name="Necula S."/>
            <person name="Nonaka M."/>
            <person name="Putnam N."/>
            <person name="Rash S."/>
            <person name="Saiga H."/>
            <person name="Satake M."/>
            <person name="Terry A."/>
            <person name="Yamada L."/>
            <person name="Wang H.G."/>
            <person name="Awazu S."/>
            <person name="Azumi K."/>
            <person name="Boore J."/>
            <person name="Branno M."/>
            <person name="Chin-Bow S."/>
            <person name="DeSantis R."/>
            <person name="Doyle S."/>
            <person name="Francino P."/>
            <person name="Keys D.N."/>
            <person name="Haga S."/>
            <person name="Hayashi H."/>
            <person name="Hino K."/>
            <person name="Imai K.S."/>
            <person name="Inaba K."/>
            <person name="Kano S."/>
            <person name="Kobayashi K."/>
            <person name="Kobayashi M."/>
            <person name="Lee B.I."/>
            <person name="Makabe K.W."/>
            <person name="Manohar C."/>
            <person name="Matassi G."/>
            <person name="Medina M."/>
            <person name="Mochizuki Y."/>
            <person name="Mount S."/>
            <person name="Morishita T."/>
            <person name="Miura S."/>
            <person name="Nakayama A."/>
            <person name="Nishizaka S."/>
            <person name="Nomoto H."/>
            <person name="Ohta F."/>
            <person name="Oishi K."/>
            <person name="Rigoutsos I."/>
            <person name="Sano M."/>
            <person name="Sasaki A."/>
            <person name="Sasakura Y."/>
            <person name="Shoguchi E."/>
            <person name="Shin-i T."/>
            <person name="Spagnuolo A."/>
            <person name="Stainier D."/>
            <person name="Suzuki M.M."/>
            <person name="Tassy O."/>
            <person name="Takatori N."/>
            <person name="Tokuoka M."/>
            <person name="Yagi K."/>
            <person name="Yoshizaki F."/>
            <person name="Wada S."/>
            <person name="Zhang C."/>
            <person name="Hyatt P.D."/>
            <person name="Larimer F."/>
            <person name="Detter C."/>
            <person name="Doggett N."/>
            <person name="Glavina T."/>
            <person name="Hawkins T."/>
            <person name="Richardson P."/>
            <person name="Lucas S."/>
            <person name="Kohara Y."/>
            <person name="Levine M."/>
            <person name="Satoh N."/>
            <person name="Rokhsar D.S."/>
        </authorList>
    </citation>
    <scope>NUCLEOTIDE SEQUENCE [LARGE SCALE GENOMIC DNA]</scope>
</reference>
<keyword evidence="3" id="KW-1185">Reference proteome</keyword>
<sequence>MRLSNEINRIYGQEKRKTNALTEKRKKEDKGEEYRGSTVSLPNGNTEEKYRSFCSQGSGLFTLSALEGRKSKRQGSNMSPCWQSDPHLQIKDPEFGFRPISRSIESDLLRTSSKSNSSGASLQFVGDARRKKGSMLVTYC</sequence>
<reference evidence="2" key="2">
    <citation type="submission" date="2025-08" db="UniProtKB">
        <authorList>
            <consortium name="Ensembl"/>
        </authorList>
    </citation>
    <scope>IDENTIFICATION</scope>
</reference>
<dbReference type="Proteomes" id="UP000008144">
    <property type="component" value="Unassembled WGS sequence"/>
</dbReference>
<dbReference type="HOGENOM" id="CLU_1839580_0_0_1"/>
<dbReference type="STRING" id="7719.ENSCINP00000026302"/>
<accession>F6SYS7</accession>